<keyword evidence="5 7" id="KW-1133">Transmembrane helix</keyword>
<evidence type="ECO:0000256" key="7">
    <source>
        <dbReference type="RuleBase" id="RU365065"/>
    </source>
</evidence>
<proteinExistence type="inferred from homology"/>
<feature type="transmembrane region" description="Helical" evidence="7">
    <location>
        <begin position="50"/>
        <end position="73"/>
    </location>
</feature>
<evidence type="ECO:0000256" key="6">
    <source>
        <dbReference type="ARBA" id="ARBA00023136"/>
    </source>
</evidence>
<dbReference type="GO" id="GO:0016020">
    <property type="term" value="C:membrane"/>
    <property type="evidence" value="ECO:0007669"/>
    <property type="project" value="UniProtKB-SubCell"/>
</dbReference>
<evidence type="ECO:0000313" key="10">
    <source>
        <dbReference type="Proteomes" id="UP000761534"/>
    </source>
</evidence>
<dbReference type="InterPro" id="IPR036259">
    <property type="entry name" value="MFS_trans_sf"/>
</dbReference>
<feature type="transmembrane region" description="Helical" evidence="7">
    <location>
        <begin position="307"/>
        <end position="330"/>
    </location>
</feature>
<feature type="transmembrane region" description="Helical" evidence="7">
    <location>
        <begin position="277"/>
        <end position="295"/>
    </location>
</feature>
<feature type="region of interest" description="Disordered" evidence="8">
    <location>
        <begin position="1"/>
        <end position="26"/>
    </location>
</feature>
<dbReference type="Gene3D" id="1.20.1250.20">
    <property type="entry name" value="MFS general substrate transporter like domains"/>
    <property type="match status" value="1"/>
</dbReference>
<feature type="transmembrane region" description="Helical" evidence="7">
    <location>
        <begin position="342"/>
        <end position="362"/>
    </location>
</feature>
<protein>
    <recommendedName>
        <fullName evidence="7">Solute carrier family 40 member</fullName>
    </recommendedName>
</protein>
<evidence type="ECO:0000256" key="8">
    <source>
        <dbReference type="SAM" id="MobiDB-lite"/>
    </source>
</evidence>
<comment type="caution">
    <text evidence="7">Lacks conserved residue(s) required for the propagation of feature annotation.</text>
</comment>
<comment type="similarity">
    <text evidence="2 7">Belongs to the ferroportin (FP) (TC 2.A.100) family. SLC40A subfamily.</text>
</comment>
<name>A0A642V4L8_9ASCO</name>
<accession>A0A642V4L8</accession>
<evidence type="ECO:0000256" key="3">
    <source>
        <dbReference type="ARBA" id="ARBA00022448"/>
    </source>
</evidence>
<dbReference type="EMBL" id="SWFS01000227">
    <property type="protein sequence ID" value="KAA8913452.1"/>
    <property type="molecule type" value="Genomic_DNA"/>
</dbReference>
<sequence length="482" mass="53713">MTRELDPQVDASTETTPLTGGDQASSSRGIKSRLYVSHFLSTWNFRGFEFGAVLFLASIFPGTLLPMSIYALVRAGTSIAFASQIGQYIDHGNRLKVVRASIIWQRIAVVFSCAGFWVLLTQKTKLPVWAIYMLFGVNVALGCVERLCSTMNTVSVERDWVIVIANDDESVLYTLNSQMRRIDLFCKLMSPLVVAMVHTFSPQIAILATLGVNGVSMVVEYGLIARVYRVIPALASRPEWITYGSSDEEQRSSFVQRFVGQLRLIGENINIYKQQDAFLASVSLSMLYLTVLSFGGQMVTYLLDSGYTSAVVGLARVVSSFCEMSATWIAPWLMGKIGPIRSGMWFLSFQMICLGTAVIAFWRFQEPLWAASALVLGTAFSRIGLWGFDLSAQVIIQEGVEAEYRGSFSTTESALQNLCELLAYVSTIVFFEPSDFKYPAIISIAAVYSSGLLYAKFVHMKRGHLLHYPKCLSREKFHHQRL</sequence>
<gene>
    <name evidence="9" type="ORF">TRICI_003212</name>
</gene>
<dbReference type="SUPFAM" id="SSF103473">
    <property type="entry name" value="MFS general substrate transporter"/>
    <property type="match status" value="1"/>
</dbReference>
<keyword evidence="4 7" id="KW-0812">Transmembrane</keyword>
<keyword evidence="3 7" id="KW-0813">Transport</keyword>
<keyword evidence="7" id="KW-0406">Ion transport</keyword>
<comment type="function">
    <text evidence="7">May be involved in iron transport and iron homeostasis.</text>
</comment>
<comment type="caution">
    <text evidence="9">The sequence shown here is derived from an EMBL/GenBank/DDBJ whole genome shotgun (WGS) entry which is preliminary data.</text>
</comment>
<dbReference type="InterPro" id="IPR009716">
    <property type="entry name" value="Ferroportin-1"/>
</dbReference>
<dbReference type="Pfam" id="PF06963">
    <property type="entry name" value="FPN1"/>
    <property type="match status" value="1"/>
</dbReference>
<comment type="subcellular location">
    <subcellularLocation>
        <location evidence="1 7">Membrane</location>
        <topology evidence="1 7">Multi-pass membrane protein</topology>
    </subcellularLocation>
</comment>
<evidence type="ECO:0000313" key="9">
    <source>
        <dbReference type="EMBL" id="KAA8913452.1"/>
    </source>
</evidence>
<dbReference type="PANTHER" id="PTHR11660:SF57">
    <property type="entry name" value="SOLUTE CARRIER FAMILY 40 MEMBER"/>
    <property type="match status" value="1"/>
</dbReference>
<feature type="compositionally biased region" description="Polar residues" evidence="8">
    <location>
        <begin position="10"/>
        <end position="26"/>
    </location>
</feature>
<feature type="transmembrane region" description="Helical" evidence="7">
    <location>
        <begin position="103"/>
        <end position="120"/>
    </location>
</feature>
<feature type="transmembrane region" description="Helical" evidence="7">
    <location>
        <begin position="437"/>
        <end position="455"/>
    </location>
</feature>
<dbReference type="CDD" id="cd17480">
    <property type="entry name" value="MFS_SLC40A1_like"/>
    <property type="match status" value="1"/>
</dbReference>
<dbReference type="VEuPathDB" id="FungiDB:TRICI_003212"/>
<dbReference type="AlphaFoldDB" id="A0A642V4L8"/>
<reference evidence="9" key="1">
    <citation type="journal article" date="2019" name="G3 (Bethesda)">
        <title>Genome Assemblies of Two Rare Opportunistic Yeast Pathogens: Diutina rugosa (syn. Candida rugosa) and Trichomonascus ciferrii (syn. Candida ciferrii).</title>
        <authorList>
            <person name="Mixao V."/>
            <person name="Saus E."/>
            <person name="Hansen A.P."/>
            <person name="Lass-Florl C."/>
            <person name="Gabaldon T."/>
        </authorList>
    </citation>
    <scope>NUCLEOTIDE SEQUENCE</scope>
    <source>
        <strain evidence="9">CBS 4856</strain>
    </source>
</reference>
<keyword evidence="6 7" id="KW-0472">Membrane</keyword>
<feature type="transmembrane region" description="Helical" evidence="7">
    <location>
        <begin position="126"/>
        <end position="144"/>
    </location>
</feature>
<dbReference type="OrthoDB" id="648861at2759"/>
<dbReference type="PANTHER" id="PTHR11660">
    <property type="entry name" value="SOLUTE CARRIER FAMILY 40 MEMBER"/>
    <property type="match status" value="1"/>
</dbReference>
<evidence type="ECO:0000256" key="5">
    <source>
        <dbReference type="ARBA" id="ARBA00022989"/>
    </source>
</evidence>
<evidence type="ECO:0000256" key="4">
    <source>
        <dbReference type="ARBA" id="ARBA00022692"/>
    </source>
</evidence>
<dbReference type="Proteomes" id="UP000761534">
    <property type="component" value="Unassembled WGS sequence"/>
</dbReference>
<organism evidence="9 10">
    <name type="scientific">Trichomonascus ciferrii</name>
    <dbReference type="NCBI Taxonomy" id="44093"/>
    <lineage>
        <taxon>Eukaryota</taxon>
        <taxon>Fungi</taxon>
        <taxon>Dikarya</taxon>
        <taxon>Ascomycota</taxon>
        <taxon>Saccharomycotina</taxon>
        <taxon>Dipodascomycetes</taxon>
        <taxon>Dipodascales</taxon>
        <taxon>Trichomonascaceae</taxon>
        <taxon>Trichomonascus</taxon>
        <taxon>Trichomonascus ciferrii complex</taxon>
    </lineage>
</organism>
<keyword evidence="10" id="KW-1185">Reference proteome</keyword>
<evidence type="ECO:0000256" key="1">
    <source>
        <dbReference type="ARBA" id="ARBA00004141"/>
    </source>
</evidence>
<dbReference type="GO" id="GO:0005381">
    <property type="term" value="F:iron ion transmembrane transporter activity"/>
    <property type="evidence" value="ECO:0007669"/>
    <property type="project" value="UniProtKB-UniRule"/>
</dbReference>
<evidence type="ECO:0000256" key="2">
    <source>
        <dbReference type="ARBA" id="ARBA00006279"/>
    </source>
</evidence>